<proteinExistence type="predicted"/>
<evidence type="ECO:0000313" key="2">
    <source>
        <dbReference type="Proteomes" id="UP000499080"/>
    </source>
</evidence>
<evidence type="ECO:0000313" key="1">
    <source>
        <dbReference type="EMBL" id="GBM58909.1"/>
    </source>
</evidence>
<comment type="caution">
    <text evidence="1">The sequence shown here is derived from an EMBL/GenBank/DDBJ whole genome shotgun (WGS) entry which is preliminary data.</text>
</comment>
<dbReference type="Proteomes" id="UP000499080">
    <property type="component" value="Unassembled WGS sequence"/>
</dbReference>
<gene>
    <name evidence="1" type="ORF">AVEN_80710_1</name>
</gene>
<reference evidence="1 2" key="1">
    <citation type="journal article" date="2019" name="Sci. Rep.">
        <title>Orb-weaving spider Araneus ventricosus genome elucidates the spidroin gene catalogue.</title>
        <authorList>
            <person name="Kono N."/>
            <person name="Nakamura H."/>
            <person name="Ohtoshi R."/>
            <person name="Moran D.A.P."/>
            <person name="Shinohara A."/>
            <person name="Yoshida Y."/>
            <person name="Fujiwara M."/>
            <person name="Mori M."/>
            <person name="Tomita M."/>
            <person name="Arakawa K."/>
        </authorList>
    </citation>
    <scope>NUCLEOTIDE SEQUENCE [LARGE SCALE GENOMIC DNA]</scope>
</reference>
<protein>
    <submittedName>
        <fullName evidence="1">Uncharacterized protein</fullName>
    </submittedName>
</protein>
<dbReference type="EMBL" id="BGPR01001656">
    <property type="protein sequence ID" value="GBM58909.1"/>
    <property type="molecule type" value="Genomic_DNA"/>
</dbReference>
<dbReference type="OrthoDB" id="10587176at2759"/>
<name>A0A4Y2H159_ARAVE</name>
<dbReference type="AlphaFoldDB" id="A0A4Y2H159"/>
<organism evidence="1 2">
    <name type="scientific">Araneus ventricosus</name>
    <name type="common">Orbweaver spider</name>
    <name type="synonym">Epeira ventricosa</name>
    <dbReference type="NCBI Taxonomy" id="182803"/>
    <lineage>
        <taxon>Eukaryota</taxon>
        <taxon>Metazoa</taxon>
        <taxon>Ecdysozoa</taxon>
        <taxon>Arthropoda</taxon>
        <taxon>Chelicerata</taxon>
        <taxon>Arachnida</taxon>
        <taxon>Araneae</taxon>
        <taxon>Araneomorphae</taxon>
        <taxon>Entelegynae</taxon>
        <taxon>Araneoidea</taxon>
        <taxon>Araneidae</taxon>
        <taxon>Araneus</taxon>
    </lineage>
</organism>
<keyword evidence="2" id="KW-1185">Reference proteome</keyword>
<sequence>MASSKPFGDYFSERKLAQFSFKITNAVISPIDLSPSEESIPESFWKPIYPPAGPKIRINAIYDVAERPRGPSGDPPGRGVQVRILIPMKIPEYWEPVHVKQEERVKRPFVGARAEVWRGGCQCQVAHQHLELVQNVEIRPKSPW</sequence>
<accession>A0A4Y2H159</accession>